<organism evidence="1 2">
    <name type="scientific">Geoglobus ahangari</name>
    <dbReference type="NCBI Taxonomy" id="113653"/>
    <lineage>
        <taxon>Archaea</taxon>
        <taxon>Methanobacteriati</taxon>
        <taxon>Methanobacteriota</taxon>
        <taxon>Archaeoglobi</taxon>
        <taxon>Archaeoglobales</taxon>
        <taxon>Archaeoglobaceae</taxon>
        <taxon>Geoglobus</taxon>
    </lineage>
</organism>
<dbReference type="GeneID" id="24803204"/>
<dbReference type="AlphaFoldDB" id="A0A0F7DC12"/>
<proteinExistence type="predicted"/>
<evidence type="ECO:0000313" key="1">
    <source>
        <dbReference type="EMBL" id="AKG92036.1"/>
    </source>
</evidence>
<dbReference type="STRING" id="113653.GAH_00624"/>
<gene>
    <name evidence="1" type="ORF">GAH_00624</name>
</gene>
<dbReference type="EMBL" id="CP011267">
    <property type="protein sequence ID" value="AKG92036.1"/>
    <property type="molecule type" value="Genomic_DNA"/>
</dbReference>
<accession>A0A0F7DC12</accession>
<dbReference type="HOGENOM" id="CLU_120315_0_0_2"/>
<dbReference type="Proteomes" id="UP000034723">
    <property type="component" value="Chromosome"/>
</dbReference>
<evidence type="ECO:0000313" key="2">
    <source>
        <dbReference type="Proteomes" id="UP000034723"/>
    </source>
</evidence>
<protein>
    <submittedName>
        <fullName evidence="1">Uncharacterized protein</fullName>
    </submittedName>
</protein>
<name>A0A0F7DC12_9EURY</name>
<dbReference type="PATRIC" id="fig|113653.22.peg.624"/>
<dbReference type="KEGG" id="gah:GAH_00624"/>
<reference evidence="1 2" key="1">
    <citation type="submission" date="2015-04" db="EMBL/GenBank/DDBJ databases">
        <title>The complete genome sequence of the hyperthermophilic, obligate iron-reducing archaeon Geoglobus ahangari strain 234T.</title>
        <authorList>
            <person name="Manzella M.P."/>
            <person name="Holmes D.E."/>
            <person name="Rocheleau J.M."/>
            <person name="Chung A."/>
            <person name="Reguera G."/>
            <person name="Kashefi K."/>
        </authorList>
    </citation>
    <scope>NUCLEOTIDE SEQUENCE [LARGE SCALE GENOMIC DNA]</scope>
    <source>
        <strain evidence="1 2">234</strain>
    </source>
</reference>
<dbReference type="InParanoid" id="A0A0F7DC12"/>
<sequence>MPKRRLQTTLSDNAFRIIEKYRSKYGGMNEVIEEALKQMDSGSNRLSEDDRLLMDLIRSLDFTACGKNQYMYLVLGDRKRAVEESMMETAVEWYLKKPLKEATLEEFLRTVERGWKALNRVDYIEITRGEDWIQWLCYHTMRHREVSEFLARHITLIYEKYFADEWEIVENITPNGFLLKFYRRS</sequence>
<dbReference type="RefSeq" id="WP_048094640.1">
    <property type="nucleotide sequence ID" value="NZ_CP011267.1"/>
</dbReference>
<keyword evidence="2" id="KW-1185">Reference proteome</keyword>
<dbReference type="OrthoDB" id="376770at2157"/>